<dbReference type="EC" id="2.4.1.-" evidence="7"/>
<keyword evidence="4 6" id="KW-0808">Transferase</keyword>
<dbReference type="FunCoup" id="B9RUA8">
    <property type="interactions" value="117"/>
</dbReference>
<comment type="catalytic activity">
    <reaction evidence="5">
        <text>an anthocyanidin + UDP-alpha-D-glucose + H(+) = an anthocyanidin 3-O-beta-D-glucoside + UDP</text>
        <dbReference type="Rhea" id="RHEA:20093"/>
        <dbReference type="ChEBI" id="CHEBI:15378"/>
        <dbReference type="ChEBI" id="CHEBI:16307"/>
        <dbReference type="ChEBI" id="CHEBI:58223"/>
        <dbReference type="ChEBI" id="CHEBI:58885"/>
        <dbReference type="ChEBI" id="CHEBI:143576"/>
        <dbReference type="EC" id="2.4.1.115"/>
    </reaction>
</comment>
<dbReference type="KEGG" id="rcu:8269324"/>
<evidence type="ECO:0000256" key="2">
    <source>
        <dbReference type="ARBA" id="ARBA00009995"/>
    </source>
</evidence>
<gene>
    <name evidence="8" type="ORF">RCOM_0851190</name>
</gene>
<evidence type="ECO:0000256" key="3">
    <source>
        <dbReference type="ARBA" id="ARBA00022676"/>
    </source>
</evidence>
<protein>
    <recommendedName>
        <fullName evidence="7">Glycosyltransferase</fullName>
        <ecNumber evidence="7">2.4.1.-</ecNumber>
    </recommendedName>
</protein>
<evidence type="ECO:0000313" key="8">
    <source>
        <dbReference type="EMBL" id="EEF44895.1"/>
    </source>
</evidence>
<sequence>MESLCSEQTYHVVLFPFMAKGHTIPILDLARLFLHRQIAVTIFTTPANLPFIAESLADTNVSIVELSFPSNVPEIPTGIESTDMLPSMLLWPSFVFSTKLMQPNFERALENLPPVNFMVSDGFLWWTLESANKFGFPRFVFFGMSNYAMCVEKAVYENKLLFGPESEEELITVTPFPWIKITRSDFDPSFSNPESKGLFFELAKLVFTAASSSFGYIMNSFYELEQVFVDYWNNHSERQLTWCIGPLCLAERPRLQRVDNNKPTWIQWLDQKLEQGQPVLYVAFGTQTEISLEQLQEISIGLEVSKVNFLWVTRDKGINLEGFEERVKGRGMIVREWVEQREILMHKSVQGFLSHCGWNSVLESMCEGVPILAWPMIAEQPLNARMVVEEIQIGLRVETCDGSVRGFVKSEGLRKTVKELMEGDVGKKTRKKVKEVAKMAKEAMKDNTGSSWRSRDLLIQNCNCKVSL</sequence>
<accession>B9RUA8</accession>
<evidence type="ECO:0000256" key="1">
    <source>
        <dbReference type="ARBA" id="ARBA00004935"/>
    </source>
</evidence>
<proteinExistence type="inferred from homology"/>
<keyword evidence="3 6" id="KW-0328">Glycosyltransferase</keyword>
<dbReference type="Proteomes" id="UP000008311">
    <property type="component" value="Unassembled WGS sequence"/>
</dbReference>
<dbReference type="InterPro" id="IPR002213">
    <property type="entry name" value="UDP_glucos_trans"/>
</dbReference>
<dbReference type="Pfam" id="PF00201">
    <property type="entry name" value="UDPGT"/>
    <property type="match status" value="1"/>
</dbReference>
<dbReference type="GO" id="GO:0035251">
    <property type="term" value="F:UDP-glucosyltransferase activity"/>
    <property type="evidence" value="ECO:0000318"/>
    <property type="project" value="GO_Central"/>
</dbReference>
<comment type="similarity">
    <text evidence="2 6">Belongs to the UDP-glycosyltransferase family.</text>
</comment>
<dbReference type="InParanoid" id="B9RUA8"/>
<dbReference type="GO" id="GO:0047213">
    <property type="term" value="F:anthocyanidin 3-O-glucosyltransferase activity"/>
    <property type="evidence" value="ECO:0007669"/>
    <property type="project" value="UniProtKB-EC"/>
</dbReference>
<dbReference type="InterPro" id="IPR035595">
    <property type="entry name" value="UDP_glycos_trans_CS"/>
</dbReference>
<comment type="pathway">
    <text evidence="1">Pigment biosynthesis; anthocyanin biosynthesis.</text>
</comment>
<dbReference type="eggNOG" id="KOG1192">
    <property type="taxonomic scope" value="Eukaryota"/>
</dbReference>
<dbReference type="PANTHER" id="PTHR48047">
    <property type="entry name" value="GLYCOSYLTRANSFERASE"/>
    <property type="match status" value="1"/>
</dbReference>
<evidence type="ECO:0000256" key="6">
    <source>
        <dbReference type="RuleBase" id="RU003718"/>
    </source>
</evidence>
<name>B9RUA8_RICCO</name>
<keyword evidence="9" id="KW-1185">Reference proteome</keyword>
<dbReference type="AlphaFoldDB" id="B9RUA8"/>
<dbReference type="PROSITE" id="PS00375">
    <property type="entry name" value="UDPGT"/>
    <property type="match status" value="1"/>
</dbReference>
<dbReference type="Gene3D" id="3.40.50.2000">
    <property type="entry name" value="Glycogen Phosphorylase B"/>
    <property type="match status" value="2"/>
</dbReference>
<dbReference type="GO" id="GO:0009718">
    <property type="term" value="P:anthocyanin-containing compound biosynthetic process"/>
    <property type="evidence" value="ECO:0007669"/>
    <property type="project" value="UniProtKB-UniPathway"/>
</dbReference>
<dbReference type="SUPFAM" id="SSF53756">
    <property type="entry name" value="UDP-Glycosyltransferase/glycogen phosphorylase"/>
    <property type="match status" value="1"/>
</dbReference>
<dbReference type="FunFam" id="3.40.50.2000:FF:000107">
    <property type="entry name" value="Glycosyltransferase"/>
    <property type="match status" value="1"/>
</dbReference>
<dbReference type="CDD" id="cd03784">
    <property type="entry name" value="GT1_Gtf-like"/>
    <property type="match status" value="1"/>
</dbReference>
<dbReference type="PANTHER" id="PTHR48047:SF51">
    <property type="entry name" value="GLYCOSYLTRANSFERASE"/>
    <property type="match status" value="1"/>
</dbReference>
<dbReference type="UniPathway" id="UPA00009"/>
<evidence type="ECO:0000256" key="5">
    <source>
        <dbReference type="ARBA" id="ARBA00047606"/>
    </source>
</evidence>
<evidence type="ECO:0000256" key="7">
    <source>
        <dbReference type="RuleBase" id="RU362057"/>
    </source>
</evidence>
<reference evidence="9" key="1">
    <citation type="journal article" date="2010" name="Nat. Biotechnol.">
        <title>Draft genome sequence of the oilseed species Ricinus communis.</title>
        <authorList>
            <person name="Chan A.P."/>
            <person name="Crabtree J."/>
            <person name="Zhao Q."/>
            <person name="Lorenzi H."/>
            <person name="Orvis J."/>
            <person name="Puiu D."/>
            <person name="Melake-Berhan A."/>
            <person name="Jones K.M."/>
            <person name="Redman J."/>
            <person name="Chen G."/>
            <person name="Cahoon E.B."/>
            <person name="Gedil M."/>
            <person name="Stanke M."/>
            <person name="Haas B.J."/>
            <person name="Wortman J.R."/>
            <person name="Fraser-Liggett C.M."/>
            <person name="Ravel J."/>
            <person name="Rabinowicz P.D."/>
        </authorList>
    </citation>
    <scope>NUCLEOTIDE SEQUENCE [LARGE SCALE GENOMIC DNA]</scope>
    <source>
        <strain evidence="9">cv. Hale</strain>
    </source>
</reference>
<dbReference type="OrthoDB" id="5835829at2759"/>
<dbReference type="OMA" id="NARMVVD"/>
<organism evidence="8 9">
    <name type="scientific">Ricinus communis</name>
    <name type="common">Castor bean</name>
    <dbReference type="NCBI Taxonomy" id="3988"/>
    <lineage>
        <taxon>Eukaryota</taxon>
        <taxon>Viridiplantae</taxon>
        <taxon>Streptophyta</taxon>
        <taxon>Embryophyta</taxon>
        <taxon>Tracheophyta</taxon>
        <taxon>Spermatophyta</taxon>
        <taxon>Magnoliopsida</taxon>
        <taxon>eudicotyledons</taxon>
        <taxon>Gunneridae</taxon>
        <taxon>Pentapetalae</taxon>
        <taxon>rosids</taxon>
        <taxon>fabids</taxon>
        <taxon>Malpighiales</taxon>
        <taxon>Euphorbiaceae</taxon>
        <taxon>Acalyphoideae</taxon>
        <taxon>Acalypheae</taxon>
        <taxon>Ricinus</taxon>
    </lineage>
</organism>
<evidence type="ECO:0000256" key="4">
    <source>
        <dbReference type="ARBA" id="ARBA00022679"/>
    </source>
</evidence>
<evidence type="ECO:0000313" key="9">
    <source>
        <dbReference type="Proteomes" id="UP000008311"/>
    </source>
</evidence>
<dbReference type="EMBL" id="EQ973817">
    <property type="protein sequence ID" value="EEF44895.1"/>
    <property type="molecule type" value="Genomic_DNA"/>
</dbReference>